<gene>
    <name evidence="1" type="ordered locus">Ecym_5167</name>
</gene>
<dbReference type="EMBL" id="CP002501">
    <property type="protein sequence ID" value="AET39941.1"/>
    <property type="molecule type" value="Genomic_DNA"/>
</dbReference>
<dbReference type="KEGG" id="erc:Ecym_5167"/>
<dbReference type="OrthoDB" id="10283422at2759"/>
<accession>I6NCZ9</accession>
<protein>
    <submittedName>
        <fullName evidence="1">Uncharacterized protein</fullName>
    </submittedName>
</protein>
<proteinExistence type="predicted"/>
<keyword evidence="2" id="KW-1185">Reference proteome</keyword>
<sequence length="158" mass="17978">MQTTGSRFKIEDVQLSLGRRNLGLPHLVKIIRSKDMSEGSDITVSIDMPSRMREVQESYVCQRTMPSLTSMNSNFSDDDQDVLLAIRENRLRYNPIEIIAVENEFTIPSSYFVDEQEIFTFADGHEFQPFNIYEGLNFEGGSFGINVMTINPPTGRGQ</sequence>
<dbReference type="HOGENOM" id="CLU_1669388_0_0_1"/>
<evidence type="ECO:0000313" key="2">
    <source>
        <dbReference type="Proteomes" id="UP000006790"/>
    </source>
</evidence>
<evidence type="ECO:0000313" key="1">
    <source>
        <dbReference type="EMBL" id="AET39941.1"/>
    </source>
</evidence>
<dbReference type="OMA" id="INVMTIN"/>
<dbReference type="InParanoid" id="I6NCZ9"/>
<name>I6NCZ9_ERECY</name>
<dbReference type="Proteomes" id="UP000006790">
    <property type="component" value="Chromosome 5"/>
</dbReference>
<dbReference type="GeneID" id="11472932"/>
<dbReference type="AlphaFoldDB" id="I6NCZ9"/>
<dbReference type="RefSeq" id="XP_003646758.1">
    <property type="nucleotide sequence ID" value="XM_003646710.1"/>
</dbReference>
<organism evidence="1 2">
    <name type="scientific">Eremothecium cymbalariae (strain CBS 270.75 / DBVPG 7215 / KCTC 17166 / NRRL Y-17582)</name>
    <name type="common">Yeast</name>
    <dbReference type="NCBI Taxonomy" id="931890"/>
    <lineage>
        <taxon>Eukaryota</taxon>
        <taxon>Fungi</taxon>
        <taxon>Dikarya</taxon>
        <taxon>Ascomycota</taxon>
        <taxon>Saccharomycotina</taxon>
        <taxon>Saccharomycetes</taxon>
        <taxon>Saccharomycetales</taxon>
        <taxon>Saccharomycetaceae</taxon>
        <taxon>Eremothecium</taxon>
    </lineage>
</organism>
<reference evidence="1 2" key="1">
    <citation type="journal article" date="2011" name="G3 (Bethesda)">
        <title>Genome evolution in the Eremothecium clade of the Saccharomyces complex revealed by comparative genomics.</title>
        <authorList>
            <person name="Wendland J."/>
            <person name="Walther A."/>
        </authorList>
    </citation>
    <scope>NUCLEOTIDE SEQUENCE [LARGE SCALE GENOMIC DNA]</scope>
    <source>
        <strain evidence="2">CBS 270.75 / DBVPG 7215 / KCTC 17166 / NRRL Y-17582</strain>
    </source>
</reference>